<name>A0ABC8S3R8_9AQUA</name>
<dbReference type="Proteomes" id="UP001642360">
    <property type="component" value="Unassembled WGS sequence"/>
</dbReference>
<reference evidence="1 2" key="1">
    <citation type="submission" date="2024-02" db="EMBL/GenBank/DDBJ databases">
        <authorList>
            <person name="Vignale AGUSTIN F."/>
            <person name="Sosa J E."/>
            <person name="Modenutti C."/>
        </authorList>
    </citation>
    <scope>NUCLEOTIDE SEQUENCE [LARGE SCALE GENOMIC DNA]</scope>
</reference>
<protein>
    <submittedName>
        <fullName evidence="1">Uncharacterized protein</fullName>
    </submittedName>
</protein>
<evidence type="ECO:0000313" key="1">
    <source>
        <dbReference type="EMBL" id="CAK9151861.1"/>
    </source>
</evidence>
<organism evidence="1 2">
    <name type="scientific">Ilex paraguariensis</name>
    <name type="common">yerba mate</name>
    <dbReference type="NCBI Taxonomy" id="185542"/>
    <lineage>
        <taxon>Eukaryota</taxon>
        <taxon>Viridiplantae</taxon>
        <taxon>Streptophyta</taxon>
        <taxon>Embryophyta</taxon>
        <taxon>Tracheophyta</taxon>
        <taxon>Spermatophyta</taxon>
        <taxon>Magnoliopsida</taxon>
        <taxon>eudicotyledons</taxon>
        <taxon>Gunneridae</taxon>
        <taxon>Pentapetalae</taxon>
        <taxon>asterids</taxon>
        <taxon>campanulids</taxon>
        <taxon>Aquifoliales</taxon>
        <taxon>Aquifoliaceae</taxon>
        <taxon>Ilex</taxon>
    </lineage>
</organism>
<accession>A0ABC8S3R8</accession>
<keyword evidence="2" id="KW-1185">Reference proteome</keyword>
<evidence type="ECO:0000313" key="2">
    <source>
        <dbReference type="Proteomes" id="UP001642360"/>
    </source>
</evidence>
<dbReference type="AlphaFoldDB" id="A0ABC8S3R8"/>
<gene>
    <name evidence="1" type="ORF">ILEXP_LOCUS20020</name>
</gene>
<proteinExistence type="predicted"/>
<sequence>MLKTRPLKMVLKLNFSDGCGCQFTSINFPINFQASRDSINQDKSIVIQKLRDMSIQDQSCGQFSMVERKILPGLQKEITIYAVATNIVGYGAFPTSSGLSEVNLQGKEERRKVNYGSNGYFVPKHEILNAAEGPTKKLKVC</sequence>
<dbReference type="EMBL" id="CAUOFW020002169">
    <property type="protein sequence ID" value="CAK9151861.1"/>
    <property type="molecule type" value="Genomic_DNA"/>
</dbReference>
<comment type="caution">
    <text evidence="1">The sequence shown here is derived from an EMBL/GenBank/DDBJ whole genome shotgun (WGS) entry which is preliminary data.</text>
</comment>